<name>A0A9Q0DS15_9TELE</name>
<organism evidence="2 3">
    <name type="scientific">Muraenolepis orangiensis</name>
    <name type="common">Patagonian moray cod</name>
    <dbReference type="NCBI Taxonomy" id="630683"/>
    <lineage>
        <taxon>Eukaryota</taxon>
        <taxon>Metazoa</taxon>
        <taxon>Chordata</taxon>
        <taxon>Craniata</taxon>
        <taxon>Vertebrata</taxon>
        <taxon>Euteleostomi</taxon>
        <taxon>Actinopterygii</taxon>
        <taxon>Neopterygii</taxon>
        <taxon>Teleostei</taxon>
        <taxon>Neoteleostei</taxon>
        <taxon>Acanthomorphata</taxon>
        <taxon>Zeiogadaria</taxon>
        <taxon>Gadariae</taxon>
        <taxon>Gadiformes</taxon>
        <taxon>Muraenolepidoidei</taxon>
        <taxon>Muraenolepididae</taxon>
        <taxon>Muraenolepis</taxon>
    </lineage>
</organism>
<dbReference type="SUPFAM" id="SSF54236">
    <property type="entry name" value="Ubiquitin-like"/>
    <property type="match status" value="1"/>
</dbReference>
<sequence>MVEREPTRVTRLGAPDTLGVSTLDPGLRPPAMPPGRRVTVRVRMLDDTEELFDVSQRASGRVLLNLVCAHMNLIEGDYFGLEFQDPHKMMVWLDLIKPIVKQLRRPKHTVLRLVVKYLFALQVKQDLAGGQLTCNDSSSALMVSHVIQSEIGDFEGSLSRSHLLNNSYIPDQMALMDRIMENHSKHT</sequence>
<evidence type="ECO:0000259" key="1">
    <source>
        <dbReference type="PROSITE" id="PS50057"/>
    </source>
</evidence>
<dbReference type="SUPFAM" id="SSF47031">
    <property type="entry name" value="Second domain of FERM"/>
    <property type="match status" value="1"/>
</dbReference>
<dbReference type="PANTHER" id="PTHR45858:SF2">
    <property type="entry name" value="FERM, ARHGEF AND PLECKSTRIN DOMAIN-CONTAINING PROTEIN 1"/>
    <property type="match status" value="1"/>
</dbReference>
<dbReference type="PANTHER" id="PTHR45858">
    <property type="entry name" value="FERM DOMAIN CONTAINING PROTEIN"/>
    <property type="match status" value="1"/>
</dbReference>
<dbReference type="AlphaFoldDB" id="A0A9Q0DS15"/>
<dbReference type="InterPro" id="IPR014352">
    <property type="entry name" value="FERM/acyl-CoA-bd_prot_sf"/>
</dbReference>
<dbReference type="InterPro" id="IPR051835">
    <property type="entry name" value="RAC1-GEF"/>
</dbReference>
<dbReference type="FunFam" id="3.10.20.90:FF:000040">
    <property type="entry name" value="FERM, RhoGEF and pleckstrin domain-containing protein"/>
    <property type="match status" value="1"/>
</dbReference>
<reference evidence="2" key="1">
    <citation type="submission" date="2022-07" db="EMBL/GenBank/DDBJ databases">
        <title>Chromosome-level genome of Muraenolepis orangiensis.</title>
        <authorList>
            <person name="Kim J."/>
        </authorList>
    </citation>
    <scope>NUCLEOTIDE SEQUENCE</scope>
    <source>
        <strain evidence="2">KU_S4_2022</strain>
        <tissue evidence="2">Muscle</tissue>
    </source>
</reference>
<comment type="caution">
    <text evidence="2">The sequence shown here is derived from an EMBL/GenBank/DDBJ whole genome shotgun (WGS) entry which is preliminary data.</text>
</comment>
<dbReference type="Pfam" id="PF09379">
    <property type="entry name" value="FERM_N"/>
    <property type="match status" value="1"/>
</dbReference>
<feature type="non-terminal residue" evidence="2">
    <location>
        <position position="187"/>
    </location>
</feature>
<dbReference type="Gene3D" id="1.20.80.10">
    <property type="match status" value="1"/>
</dbReference>
<dbReference type="OrthoDB" id="9247034at2759"/>
<dbReference type="CDD" id="cd14473">
    <property type="entry name" value="FERM_B-lobe"/>
    <property type="match status" value="1"/>
</dbReference>
<dbReference type="EMBL" id="JANIIK010000113">
    <property type="protein sequence ID" value="KAJ3592636.1"/>
    <property type="molecule type" value="Genomic_DNA"/>
</dbReference>
<protein>
    <recommendedName>
        <fullName evidence="1">FERM domain-containing protein</fullName>
    </recommendedName>
</protein>
<dbReference type="InterPro" id="IPR019749">
    <property type="entry name" value="Band_41_domain"/>
</dbReference>
<dbReference type="InterPro" id="IPR035963">
    <property type="entry name" value="FERM_2"/>
</dbReference>
<evidence type="ECO:0000313" key="2">
    <source>
        <dbReference type="EMBL" id="KAJ3592636.1"/>
    </source>
</evidence>
<dbReference type="InterPro" id="IPR029071">
    <property type="entry name" value="Ubiquitin-like_domsf"/>
</dbReference>
<gene>
    <name evidence="2" type="ORF">NHX12_007763</name>
</gene>
<dbReference type="Proteomes" id="UP001148018">
    <property type="component" value="Unassembled WGS sequence"/>
</dbReference>
<dbReference type="Gene3D" id="3.10.20.90">
    <property type="entry name" value="Phosphatidylinositol 3-kinase Catalytic Subunit, Chain A, domain 1"/>
    <property type="match status" value="1"/>
</dbReference>
<keyword evidence="3" id="KW-1185">Reference proteome</keyword>
<dbReference type="InterPro" id="IPR018979">
    <property type="entry name" value="FERM_N"/>
</dbReference>
<dbReference type="InterPro" id="IPR019748">
    <property type="entry name" value="FERM_central"/>
</dbReference>
<dbReference type="GO" id="GO:0005085">
    <property type="term" value="F:guanyl-nucleotide exchange factor activity"/>
    <property type="evidence" value="ECO:0007669"/>
    <property type="project" value="TreeGrafter"/>
</dbReference>
<accession>A0A9Q0DS15</accession>
<dbReference type="PROSITE" id="PS50057">
    <property type="entry name" value="FERM_3"/>
    <property type="match status" value="1"/>
</dbReference>
<dbReference type="SMART" id="SM00295">
    <property type="entry name" value="B41"/>
    <property type="match status" value="1"/>
</dbReference>
<evidence type="ECO:0000313" key="3">
    <source>
        <dbReference type="Proteomes" id="UP001148018"/>
    </source>
</evidence>
<dbReference type="Pfam" id="PF00373">
    <property type="entry name" value="FERM_M"/>
    <property type="match status" value="1"/>
</dbReference>
<proteinExistence type="predicted"/>
<dbReference type="InterPro" id="IPR000299">
    <property type="entry name" value="FERM_domain"/>
</dbReference>
<feature type="domain" description="FERM" evidence="1">
    <location>
        <begin position="38"/>
        <end position="187"/>
    </location>
</feature>